<sequence length="106" mass="12425">MGDTGPEKKVDPIMEDYARKILGRDTELPEDYASMIIESRRRGRAGEEQPFLKPHRCDKHLQDFLDGLFLYEAWEPCKIYFKCLGSKMGEEPERYKLKGDPESLKR</sequence>
<dbReference type="AlphaFoldDB" id="A0A1Y1WCR5"/>
<evidence type="ECO:0000313" key="2">
    <source>
        <dbReference type="Proteomes" id="UP000193922"/>
    </source>
</evidence>
<keyword evidence="2" id="KW-1185">Reference proteome</keyword>
<dbReference type="OrthoDB" id="5516192at2759"/>
<name>A0A1Y1WCR5_9FUNG</name>
<organism evidence="1 2">
    <name type="scientific">Linderina pennispora</name>
    <dbReference type="NCBI Taxonomy" id="61395"/>
    <lineage>
        <taxon>Eukaryota</taxon>
        <taxon>Fungi</taxon>
        <taxon>Fungi incertae sedis</taxon>
        <taxon>Zoopagomycota</taxon>
        <taxon>Kickxellomycotina</taxon>
        <taxon>Kickxellomycetes</taxon>
        <taxon>Kickxellales</taxon>
        <taxon>Kickxellaceae</taxon>
        <taxon>Linderina</taxon>
    </lineage>
</organism>
<comment type="caution">
    <text evidence="1">The sequence shown here is derived from an EMBL/GenBank/DDBJ whole genome shotgun (WGS) entry which is preliminary data.</text>
</comment>
<dbReference type="RefSeq" id="XP_040744848.1">
    <property type="nucleotide sequence ID" value="XM_040883238.1"/>
</dbReference>
<proteinExistence type="predicted"/>
<gene>
    <name evidence="1" type="ORF">DL89DRAFT_123403</name>
</gene>
<dbReference type="EMBL" id="MCFD01000004">
    <property type="protein sequence ID" value="ORX71333.1"/>
    <property type="molecule type" value="Genomic_DNA"/>
</dbReference>
<dbReference type="GeneID" id="63799886"/>
<dbReference type="Proteomes" id="UP000193922">
    <property type="component" value="Unassembled WGS sequence"/>
</dbReference>
<accession>A0A1Y1WCR5</accession>
<reference evidence="1 2" key="1">
    <citation type="submission" date="2016-07" db="EMBL/GenBank/DDBJ databases">
        <title>Pervasive Adenine N6-methylation of Active Genes in Fungi.</title>
        <authorList>
            <consortium name="DOE Joint Genome Institute"/>
            <person name="Mondo S.J."/>
            <person name="Dannebaum R.O."/>
            <person name="Kuo R.C."/>
            <person name="Labutti K."/>
            <person name="Haridas S."/>
            <person name="Kuo A."/>
            <person name="Salamov A."/>
            <person name="Ahrendt S.R."/>
            <person name="Lipzen A."/>
            <person name="Sullivan W."/>
            <person name="Andreopoulos W.B."/>
            <person name="Clum A."/>
            <person name="Lindquist E."/>
            <person name="Daum C."/>
            <person name="Ramamoorthy G.K."/>
            <person name="Gryganskyi A."/>
            <person name="Culley D."/>
            <person name="Magnuson J.K."/>
            <person name="James T.Y."/>
            <person name="O'Malley M.A."/>
            <person name="Stajich J.E."/>
            <person name="Spatafora J.W."/>
            <person name="Visel A."/>
            <person name="Grigoriev I.V."/>
        </authorList>
    </citation>
    <scope>NUCLEOTIDE SEQUENCE [LARGE SCALE GENOMIC DNA]</scope>
    <source>
        <strain evidence="1 2">ATCC 12442</strain>
    </source>
</reference>
<evidence type="ECO:0000313" key="1">
    <source>
        <dbReference type="EMBL" id="ORX71333.1"/>
    </source>
</evidence>
<protein>
    <submittedName>
        <fullName evidence="1">Uncharacterized protein</fullName>
    </submittedName>
</protein>